<name>A0A1M5GTR8_9BACE</name>
<protein>
    <submittedName>
        <fullName evidence="1">UpxZ family of transcription anti-terminator antagonists</fullName>
    </submittedName>
</protein>
<evidence type="ECO:0000313" key="1">
    <source>
        <dbReference type="EMBL" id="SHG07067.1"/>
    </source>
</evidence>
<dbReference type="Proteomes" id="UP000184436">
    <property type="component" value="Unassembled WGS sequence"/>
</dbReference>
<dbReference type="InterPro" id="IPR038533">
    <property type="entry name" value="UpxZ_sf"/>
</dbReference>
<dbReference type="RefSeq" id="WP_073350549.1">
    <property type="nucleotide sequence ID" value="NZ_FQVD01000085.1"/>
</dbReference>
<accession>A0A1M5GTR8</accession>
<dbReference type="Gene3D" id="1.25.40.810">
    <property type="entry name" value="UpxZ"/>
    <property type="match status" value="1"/>
</dbReference>
<proteinExistence type="predicted"/>
<sequence length="122" mass="14057">MGNILLQEKIETLRNLADTLLHIGDRQDNVFVDDFTLLNKSIYDLINELYFQRGKTLEQEATLCLALLMGYSVSMYANPDDEFKKQSVLKRSRKILPTLPPSSVKEQLLVFCNELNNSFEIN</sequence>
<evidence type="ECO:0000313" key="2">
    <source>
        <dbReference type="Proteomes" id="UP000184436"/>
    </source>
</evidence>
<gene>
    <name evidence="1" type="ORF">SAMN05444349_1852</name>
</gene>
<dbReference type="OrthoDB" id="1043520at2"/>
<organism evidence="1 2">
    <name type="scientific">Bacteroides faecichinchillae</name>
    <dbReference type="NCBI Taxonomy" id="871325"/>
    <lineage>
        <taxon>Bacteria</taxon>
        <taxon>Pseudomonadati</taxon>
        <taxon>Bacteroidota</taxon>
        <taxon>Bacteroidia</taxon>
        <taxon>Bacteroidales</taxon>
        <taxon>Bacteroidaceae</taxon>
        <taxon>Bacteroides</taxon>
    </lineage>
</organism>
<dbReference type="STRING" id="871325.SAMN05444349_1852"/>
<dbReference type="AlphaFoldDB" id="A0A1M5GTR8"/>
<dbReference type="Pfam" id="PF06603">
    <property type="entry name" value="UpxZ"/>
    <property type="match status" value="1"/>
</dbReference>
<keyword evidence="2" id="KW-1185">Reference proteome</keyword>
<dbReference type="InterPro" id="IPR010570">
    <property type="entry name" value="UpxZ_fam"/>
</dbReference>
<reference evidence="1 2" key="1">
    <citation type="submission" date="2016-11" db="EMBL/GenBank/DDBJ databases">
        <authorList>
            <person name="Jaros S."/>
            <person name="Januszkiewicz K."/>
            <person name="Wedrychowicz H."/>
        </authorList>
    </citation>
    <scope>NUCLEOTIDE SEQUENCE [LARGE SCALE GENOMIC DNA]</scope>
    <source>
        <strain evidence="1 2">DSM 26883</strain>
    </source>
</reference>
<dbReference type="EMBL" id="FQVD01000085">
    <property type="protein sequence ID" value="SHG07067.1"/>
    <property type="molecule type" value="Genomic_DNA"/>
</dbReference>